<protein>
    <recommendedName>
        <fullName evidence="3">MetA-pathway of phenol degradation</fullName>
    </recommendedName>
</protein>
<dbReference type="EMBL" id="FNJL01000007">
    <property type="protein sequence ID" value="SDP07648.1"/>
    <property type="molecule type" value="Genomic_DNA"/>
</dbReference>
<accession>A0A1H0PT08</accession>
<evidence type="ECO:0008006" key="3">
    <source>
        <dbReference type="Google" id="ProtNLM"/>
    </source>
</evidence>
<dbReference type="Proteomes" id="UP000199317">
    <property type="component" value="Unassembled WGS sequence"/>
</dbReference>
<sequence length="57" mass="6465">MDGVANDDEVRQRKVSIGASHFIQPAMQLMVTLGRDLRVSNGFKENARINLRLLHVF</sequence>
<organism evidence="1 2">
    <name type="scientific">Paracidovorax cattleyae</name>
    <dbReference type="NCBI Taxonomy" id="80868"/>
    <lineage>
        <taxon>Bacteria</taxon>
        <taxon>Pseudomonadati</taxon>
        <taxon>Pseudomonadota</taxon>
        <taxon>Betaproteobacteria</taxon>
        <taxon>Burkholderiales</taxon>
        <taxon>Comamonadaceae</taxon>
        <taxon>Paracidovorax</taxon>
    </lineage>
</organism>
<keyword evidence="2" id="KW-1185">Reference proteome</keyword>
<gene>
    <name evidence="1" type="ORF">SAMN04489708_10725</name>
</gene>
<name>A0A1H0PT08_9BURK</name>
<evidence type="ECO:0000313" key="2">
    <source>
        <dbReference type="Proteomes" id="UP000199317"/>
    </source>
</evidence>
<reference evidence="2" key="1">
    <citation type="submission" date="2016-10" db="EMBL/GenBank/DDBJ databases">
        <authorList>
            <person name="Varghese N."/>
            <person name="Submissions S."/>
        </authorList>
    </citation>
    <scope>NUCLEOTIDE SEQUENCE [LARGE SCALE GENOMIC DNA]</scope>
    <source>
        <strain evidence="2">DSM 17101</strain>
    </source>
</reference>
<proteinExistence type="predicted"/>
<dbReference type="AlphaFoldDB" id="A0A1H0PT08"/>
<evidence type="ECO:0000313" key="1">
    <source>
        <dbReference type="EMBL" id="SDP07648.1"/>
    </source>
</evidence>